<accession>A0ABW9XUC8</accession>
<gene>
    <name evidence="1" type="ORF">GT019_18900</name>
</gene>
<comment type="caution">
    <text evidence="1">The sequence shown here is derived from an EMBL/GenBank/DDBJ whole genome shotgun (WGS) entry which is preliminary data.</text>
</comment>
<evidence type="ECO:0000313" key="2">
    <source>
        <dbReference type="Proteomes" id="UP000665561"/>
    </source>
</evidence>
<dbReference type="EMBL" id="JAAAMV010000017">
    <property type="protein sequence ID" value="NBD25946.1"/>
    <property type="molecule type" value="Genomic_DNA"/>
</dbReference>
<evidence type="ECO:0008006" key="3">
    <source>
        <dbReference type="Google" id="ProtNLM"/>
    </source>
</evidence>
<organism evidence="1 2">
    <name type="scientific">Paenibacillus glycinis</name>
    <dbReference type="NCBI Taxonomy" id="2697035"/>
    <lineage>
        <taxon>Bacteria</taxon>
        <taxon>Bacillati</taxon>
        <taxon>Bacillota</taxon>
        <taxon>Bacilli</taxon>
        <taxon>Bacillales</taxon>
        <taxon>Paenibacillaceae</taxon>
        <taxon>Paenibacillus</taxon>
    </lineage>
</organism>
<dbReference type="Pfam" id="PF13797">
    <property type="entry name" value="Post_transc_reg"/>
    <property type="match status" value="1"/>
</dbReference>
<name>A0ABW9XUC8_9BACL</name>
<dbReference type="RefSeq" id="WP_161744739.1">
    <property type="nucleotide sequence ID" value="NZ_JAAAMV010000017.1"/>
</dbReference>
<keyword evidence="2" id="KW-1185">Reference proteome</keyword>
<sequence length="87" mass="10176">MENEEERPMTDEEWATTIEHLCVSKAEEFRLIGYEYVTGEEVWHCVNDKYAKTGQPAKHQVVNDILSLKVTKFMNFMTLSAYKGTHF</sequence>
<proteinExistence type="predicted"/>
<reference evidence="1 2" key="1">
    <citation type="submission" date="2020-01" db="EMBL/GenBank/DDBJ databases">
        <title>Paenibacillus soybeanensis sp. nov. isolated from the nodules of soybean (Glycine max(L.) Merr).</title>
        <authorList>
            <person name="Wang H."/>
        </authorList>
    </citation>
    <scope>NUCLEOTIDE SEQUENCE [LARGE SCALE GENOMIC DNA]</scope>
    <source>
        <strain evidence="1 2">T1</strain>
    </source>
</reference>
<dbReference type="Proteomes" id="UP000665561">
    <property type="component" value="Unassembled WGS sequence"/>
</dbReference>
<evidence type="ECO:0000313" key="1">
    <source>
        <dbReference type="EMBL" id="NBD25946.1"/>
    </source>
</evidence>
<dbReference type="InterPro" id="IPR025716">
    <property type="entry name" value="Post-transcriptional_regulator"/>
</dbReference>
<protein>
    <recommendedName>
        <fullName evidence="3">Post-transcriptional regulator</fullName>
    </recommendedName>
</protein>